<feature type="signal peptide" evidence="2">
    <location>
        <begin position="1"/>
        <end position="20"/>
    </location>
</feature>
<dbReference type="RefSeq" id="WP_360029270.1">
    <property type="nucleotide sequence ID" value="NZ_JBEXZR010000082.1"/>
</dbReference>
<evidence type="ECO:0000256" key="2">
    <source>
        <dbReference type="SAM" id="SignalP"/>
    </source>
</evidence>
<sequence length="74" mass="7915">MTRHLLLVLALLLLVAECVAQFVVHDQTFTVLFALVGIAAMVVRWAISPQASTEDCPADCPKCRESASMGGGEL</sequence>
<comment type="caution">
    <text evidence="3">The sequence shown here is derived from an EMBL/GenBank/DDBJ whole genome shotgun (WGS) entry which is preliminary data.</text>
</comment>
<evidence type="ECO:0000256" key="1">
    <source>
        <dbReference type="SAM" id="Phobius"/>
    </source>
</evidence>
<dbReference type="Proteomes" id="UP001550378">
    <property type="component" value="Unassembled WGS sequence"/>
</dbReference>
<feature type="transmembrane region" description="Helical" evidence="1">
    <location>
        <begin position="30"/>
        <end position="47"/>
    </location>
</feature>
<keyword evidence="4" id="KW-1185">Reference proteome</keyword>
<gene>
    <name evidence="3" type="ORF">ABZ508_35565</name>
</gene>
<evidence type="ECO:0000313" key="3">
    <source>
        <dbReference type="EMBL" id="MEU0712681.1"/>
    </source>
</evidence>
<organism evidence="3 4">
    <name type="scientific">Streptomyces lavendulocolor</name>
    <dbReference type="NCBI Taxonomy" id="67316"/>
    <lineage>
        <taxon>Bacteria</taxon>
        <taxon>Bacillati</taxon>
        <taxon>Actinomycetota</taxon>
        <taxon>Actinomycetes</taxon>
        <taxon>Kitasatosporales</taxon>
        <taxon>Streptomycetaceae</taxon>
        <taxon>Streptomyces</taxon>
    </lineage>
</organism>
<evidence type="ECO:0000313" key="4">
    <source>
        <dbReference type="Proteomes" id="UP001550378"/>
    </source>
</evidence>
<name>A0ABV2WH54_9ACTN</name>
<keyword evidence="1" id="KW-0812">Transmembrane</keyword>
<proteinExistence type="predicted"/>
<protein>
    <submittedName>
        <fullName evidence="3">Uncharacterized protein</fullName>
    </submittedName>
</protein>
<accession>A0ABV2WH54</accession>
<feature type="chain" id="PRO_5047026159" evidence="2">
    <location>
        <begin position="21"/>
        <end position="74"/>
    </location>
</feature>
<keyword evidence="1" id="KW-1133">Transmembrane helix</keyword>
<keyword evidence="1" id="KW-0472">Membrane</keyword>
<keyword evidence="2" id="KW-0732">Signal</keyword>
<reference evidence="3 4" key="1">
    <citation type="submission" date="2024-06" db="EMBL/GenBank/DDBJ databases">
        <title>The Natural Products Discovery Center: Release of the First 8490 Sequenced Strains for Exploring Actinobacteria Biosynthetic Diversity.</title>
        <authorList>
            <person name="Kalkreuter E."/>
            <person name="Kautsar S.A."/>
            <person name="Yang D."/>
            <person name="Bader C.D."/>
            <person name="Teijaro C.N."/>
            <person name="Fluegel L."/>
            <person name="Davis C.M."/>
            <person name="Simpson J.R."/>
            <person name="Lauterbach L."/>
            <person name="Steele A.D."/>
            <person name="Gui C."/>
            <person name="Meng S."/>
            <person name="Li G."/>
            <person name="Viehrig K."/>
            <person name="Ye F."/>
            <person name="Su P."/>
            <person name="Kiefer A.F."/>
            <person name="Nichols A."/>
            <person name="Cepeda A.J."/>
            <person name="Yan W."/>
            <person name="Fan B."/>
            <person name="Jiang Y."/>
            <person name="Adhikari A."/>
            <person name="Zheng C.-J."/>
            <person name="Schuster L."/>
            <person name="Cowan T.M."/>
            <person name="Smanski M.J."/>
            <person name="Chevrette M.G."/>
            <person name="De Carvalho L.P.S."/>
            <person name="Shen B."/>
        </authorList>
    </citation>
    <scope>NUCLEOTIDE SEQUENCE [LARGE SCALE GENOMIC DNA]</scope>
    <source>
        <strain evidence="3 4">NPDC006337</strain>
    </source>
</reference>
<dbReference type="EMBL" id="JBEXZR010000082">
    <property type="protein sequence ID" value="MEU0712681.1"/>
    <property type="molecule type" value="Genomic_DNA"/>
</dbReference>